<dbReference type="NCBIfam" id="TIGR00250">
    <property type="entry name" value="RNAse_H_YqgF"/>
    <property type="match status" value="1"/>
</dbReference>
<dbReference type="GO" id="GO:0005829">
    <property type="term" value="C:cytosol"/>
    <property type="evidence" value="ECO:0007669"/>
    <property type="project" value="TreeGrafter"/>
</dbReference>
<dbReference type="PANTHER" id="PTHR33317:SF4">
    <property type="entry name" value="POLYNUCLEOTIDYL TRANSFERASE, RIBONUCLEASE H-LIKE SUPERFAMILY PROTEIN"/>
    <property type="match status" value="1"/>
</dbReference>
<accession>A0A7W7QNH6</accession>
<evidence type="ECO:0000259" key="7">
    <source>
        <dbReference type="SMART" id="SM00732"/>
    </source>
</evidence>
<evidence type="ECO:0000256" key="6">
    <source>
        <dbReference type="SAM" id="MobiDB-lite"/>
    </source>
</evidence>
<dbReference type="InterPro" id="IPR006641">
    <property type="entry name" value="YqgF/RNaseH-like_dom"/>
</dbReference>
<gene>
    <name evidence="8" type="ORF">FHS44_003943</name>
</gene>
<dbReference type="GO" id="GO:0004518">
    <property type="term" value="F:nuclease activity"/>
    <property type="evidence" value="ECO:0007669"/>
    <property type="project" value="UniProtKB-KW"/>
</dbReference>
<dbReference type="PANTHER" id="PTHR33317">
    <property type="entry name" value="POLYNUCLEOTIDYL TRANSFERASE, RIBONUCLEASE H-LIKE SUPERFAMILY PROTEIN"/>
    <property type="match status" value="1"/>
</dbReference>
<dbReference type="CDD" id="cd16964">
    <property type="entry name" value="YqgF"/>
    <property type="match status" value="1"/>
</dbReference>
<evidence type="ECO:0000256" key="2">
    <source>
        <dbReference type="ARBA" id="ARBA00022517"/>
    </source>
</evidence>
<feature type="compositionally biased region" description="Low complexity" evidence="6">
    <location>
        <begin position="142"/>
        <end position="177"/>
    </location>
</feature>
<comment type="function">
    <text evidence="5">Could be a nuclease involved in processing of the 5'-end of pre-16S rRNA.</text>
</comment>
<dbReference type="HAMAP" id="MF_00651">
    <property type="entry name" value="Nuclease_YqgF"/>
    <property type="match status" value="1"/>
</dbReference>
<dbReference type="Proteomes" id="UP000552644">
    <property type="component" value="Unassembled WGS sequence"/>
</dbReference>
<name>A0A7W7QNH6_9ACTN</name>
<dbReference type="InterPro" id="IPR012337">
    <property type="entry name" value="RNaseH-like_sf"/>
</dbReference>
<keyword evidence="2 5" id="KW-0690">Ribosome biogenesis</keyword>
<reference evidence="8 9" key="1">
    <citation type="submission" date="2020-08" db="EMBL/GenBank/DDBJ databases">
        <title>Genomic Encyclopedia of Type Strains, Phase III (KMG-III): the genomes of soil and plant-associated and newly described type strains.</title>
        <authorList>
            <person name="Whitman W."/>
        </authorList>
    </citation>
    <scope>NUCLEOTIDE SEQUENCE [LARGE SCALE GENOMIC DNA]</scope>
    <source>
        <strain evidence="8 9">CECT 8840</strain>
    </source>
</reference>
<dbReference type="GO" id="GO:0016788">
    <property type="term" value="F:hydrolase activity, acting on ester bonds"/>
    <property type="evidence" value="ECO:0007669"/>
    <property type="project" value="UniProtKB-UniRule"/>
</dbReference>
<comment type="caution">
    <text evidence="8">The sequence shown here is derived from an EMBL/GenBank/DDBJ whole genome shotgun (WGS) entry which is preliminary data.</text>
</comment>
<dbReference type="EC" id="3.1.-.-" evidence="5"/>
<dbReference type="Pfam" id="PF03652">
    <property type="entry name" value="RuvX"/>
    <property type="match status" value="1"/>
</dbReference>
<feature type="region of interest" description="Disordered" evidence="6">
    <location>
        <begin position="140"/>
        <end position="191"/>
    </location>
</feature>
<dbReference type="Gene3D" id="3.30.420.140">
    <property type="entry name" value="YqgF/RNase H-like domain"/>
    <property type="match status" value="1"/>
</dbReference>
<dbReference type="InterPro" id="IPR005227">
    <property type="entry name" value="YqgF"/>
</dbReference>
<protein>
    <recommendedName>
        <fullName evidence="5">Putative pre-16S rRNA nuclease</fullName>
        <ecNumber evidence="5">3.1.-.-</ecNumber>
    </recommendedName>
</protein>
<evidence type="ECO:0000256" key="1">
    <source>
        <dbReference type="ARBA" id="ARBA00022490"/>
    </source>
</evidence>
<sequence length="191" mass="19287">MMRTGIRLGVDVGSVRIGVARSDPSGLLATPVETVRRGRGDLDRLAAIAAEYEAVEIVVGLPTSLSGREGQAAGVAREFAARIASRLAPVPVRLFDERLTTVTAQQGLRASGVRARDQRGVVDQAAAVVLLQAALDNERATGRPPGVAAGPPAGSPAGSQAGPSAGSSGARPGESPGVRPGEERPSGGTGR</sequence>
<keyword evidence="1 5" id="KW-0963">Cytoplasm</keyword>
<evidence type="ECO:0000313" key="8">
    <source>
        <dbReference type="EMBL" id="MBB4916855.1"/>
    </source>
</evidence>
<evidence type="ECO:0000313" key="9">
    <source>
        <dbReference type="Proteomes" id="UP000552644"/>
    </source>
</evidence>
<keyword evidence="9" id="KW-1185">Reference proteome</keyword>
<comment type="subcellular location">
    <subcellularLocation>
        <location evidence="5">Cytoplasm</location>
    </subcellularLocation>
</comment>
<evidence type="ECO:0000256" key="5">
    <source>
        <dbReference type="HAMAP-Rule" id="MF_00651"/>
    </source>
</evidence>
<dbReference type="GO" id="GO:0000967">
    <property type="term" value="P:rRNA 5'-end processing"/>
    <property type="evidence" value="ECO:0007669"/>
    <property type="project" value="UniProtKB-UniRule"/>
</dbReference>
<dbReference type="SMART" id="SM00732">
    <property type="entry name" value="YqgFc"/>
    <property type="match status" value="1"/>
</dbReference>
<proteinExistence type="inferred from homology"/>
<dbReference type="InterPro" id="IPR037027">
    <property type="entry name" value="YqgF/RNaseH-like_dom_sf"/>
</dbReference>
<comment type="similarity">
    <text evidence="5">Belongs to the YqgF HJR family.</text>
</comment>
<organism evidence="8 9">
    <name type="scientific">Streptosporangium saharense</name>
    <dbReference type="NCBI Taxonomy" id="1706840"/>
    <lineage>
        <taxon>Bacteria</taxon>
        <taxon>Bacillati</taxon>
        <taxon>Actinomycetota</taxon>
        <taxon>Actinomycetes</taxon>
        <taxon>Streptosporangiales</taxon>
        <taxon>Streptosporangiaceae</taxon>
        <taxon>Streptosporangium</taxon>
    </lineage>
</organism>
<dbReference type="EMBL" id="JACHJP010000003">
    <property type="protein sequence ID" value="MBB4916855.1"/>
    <property type="molecule type" value="Genomic_DNA"/>
</dbReference>
<dbReference type="SUPFAM" id="SSF53098">
    <property type="entry name" value="Ribonuclease H-like"/>
    <property type="match status" value="1"/>
</dbReference>
<dbReference type="AlphaFoldDB" id="A0A7W7QNH6"/>
<evidence type="ECO:0000256" key="3">
    <source>
        <dbReference type="ARBA" id="ARBA00022722"/>
    </source>
</evidence>
<feature type="domain" description="YqgF/RNase H-like" evidence="7">
    <location>
        <begin position="5"/>
        <end position="104"/>
    </location>
</feature>
<keyword evidence="3 5" id="KW-0540">Nuclease</keyword>
<keyword evidence="4 5" id="KW-0378">Hydrolase</keyword>
<evidence type="ECO:0000256" key="4">
    <source>
        <dbReference type="ARBA" id="ARBA00022801"/>
    </source>
</evidence>